<dbReference type="GeneID" id="55608547"/>
<dbReference type="EMBL" id="MH375644">
    <property type="protein sequence ID" value="AXC34469.1"/>
    <property type="molecule type" value="Genomic_DNA"/>
</dbReference>
<dbReference type="KEGG" id="vg:55608547"/>
<dbReference type="RefSeq" id="YP_009838315.1">
    <property type="nucleotide sequence ID" value="NC_048709.1"/>
</dbReference>
<evidence type="ECO:0000313" key="1">
    <source>
        <dbReference type="EMBL" id="AXC34469.1"/>
    </source>
</evidence>
<evidence type="ECO:0000313" key="2">
    <source>
        <dbReference type="Proteomes" id="UP000260311"/>
    </source>
</evidence>
<organism evidence="1 2">
    <name type="scientific">Vibrio phage YC</name>
    <dbReference type="NCBI Taxonomy" id="2267403"/>
    <lineage>
        <taxon>Viruses</taxon>
        <taxon>Duplodnaviria</taxon>
        <taxon>Heunggongvirae</taxon>
        <taxon>Uroviricota</taxon>
        <taxon>Caudoviricetes</taxon>
        <taxon>Pantevenvirales</taxon>
        <taxon>Ackermannviridae</taxon>
        <taxon>Campanilevirus</taxon>
        <taxon>Campanilevirus YC</taxon>
    </lineage>
</organism>
<protein>
    <submittedName>
        <fullName evidence="1">Uncharacterized protein</fullName>
    </submittedName>
</protein>
<proteinExistence type="predicted"/>
<dbReference type="Proteomes" id="UP000260311">
    <property type="component" value="Segment"/>
</dbReference>
<accession>A0A384ZS53</accession>
<name>A0A384ZS53_9CAUD</name>
<keyword evidence="2" id="KW-1185">Reference proteome</keyword>
<sequence>MNIFYLDECPIKAAKMSVVKHLVKMPSECVQLLSATLRLVDGQDVTAYDPDGTKHTLNMLDGETYKFVRRYRLTYRLRGVLREKTVKVDLDDQPAFPRGAEPVSTVFKDYKMVYDHQLAMAMTHENHPSRQWVGMSFTHYDWLMAHCYALEIEWRHHYGHPANKRHASVELLDRMPMPSEVNFPDNGWVCDPLIAIKDERFHLDTVRDSYRAYYTGEKMAMGVRDYFLDVMRDESPEILEKFLN</sequence>
<reference evidence="1 2" key="1">
    <citation type="submission" date="2018-05" db="EMBL/GenBank/DDBJ databases">
        <title>The genome of Vibrio coralliilyticus phage YC.</title>
        <authorList>
            <person name="Benler S."/>
        </authorList>
    </citation>
    <scope>NUCLEOTIDE SEQUENCE [LARGE SCALE GENOMIC DNA]</scope>
</reference>